<feature type="region of interest" description="Disordered" evidence="2">
    <location>
        <begin position="95"/>
        <end position="180"/>
    </location>
</feature>
<keyword evidence="1" id="KW-0175">Coiled coil</keyword>
<feature type="region of interest" description="Disordered" evidence="2">
    <location>
        <begin position="1"/>
        <end position="28"/>
    </location>
</feature>
<evidence type="ECO:0000256" key="2">
    <source>
        <dbReference type="SAM" id="MobiDB-lite"/>
    </source>
</evidence>
<feature type="compositionally biased region" description="Basic and acidic residues" evidence="2">
    <location>
        <begin position="95"/>
        <end position="107"/>
    </location>
</feature>
<feature type="region of interest" description="Disordered" evidence="2">
    <location>
        <begin position="196"/>
        <end position="277"/>
    </location>
</feature>
<name>A0A9P3PPV4_LYOSH</name>
<feature type="region of interest" description="Disordered" evidence="2">
    <location>
        <begin position="299"/>
        <end position="334"/>
    </location>
</feature>
<accession>A0A9P3PPV4</accession>
<feature type="compositionally biased region" description="Basic and acidic residues" evidence="2">
    <location>
        <begin position="130"/>
        <end position="140"/>
    </location>
</feature>
<evidence type="ECO:0000313" key="4">
    <source>
        <dbReference type="Proteomes" id="UP001063166"/>
    </source>
</evidence>
<proteinExistence type="predicted"/>
<feature type="compositionally biased region" description="Polar residues" evidence="2">
    <location>
        <begin position="230"/>
        <end position="239"/>
    </location>
</feature>
<comment type="caution">
    <text evidence="3">The sequence shown here is derived from an EMBL/GenBank/DDBJ whole genome shotgun (WGS) entry which is preliminary data.</text>
</comment>
<sequence length="562" mass="62318">MDSNATHGPVSPSPVAGDVTSQPIPRFPGETGITLQALNAIGNQLDILQDGQRRFNEAINEVLDRPIVHDILDSQETVLRLDAIEGHLHRLTIEDTSRRRHSGDAFESHPQLHGLPERDRSTSNHNAPRPLEDFRPREEAPPAQTRRHIPLRAHVTQSEAGPSDLSQSLPLTGQPSGSSLVQQLHDILSRPDQIPAFTVERPPPVHPLPYRPAPKPRSASPVSIPEVTLRSMTTFQPSRPTEFRSLQRASQRSGASEAHPQALDTHETDTSHDDAELERELHRVRTERLLAVDARFASDSRHLETSSSHQPSRRRPRLHQRGTPTNAGRARTRDLYHGQLSAPLRGAREGRHIPTSHVIPVDSHSHSRQAGHPPPALSRVREAYTLGHPHLRKATAERPHVATRAPRAAPAEQPSSTWYHPPSHTQPPSQSGAQPTVVQFPPEPLNQAIELLQDIRRGQRAAAEEQREVARYMRELNGWLERATRAALKGPPTELLQQAHSHHSPIPSQYSIPHSVIPSGHIASAVYAVAERAADTTQSQYSDIHHQVSFPFQTLAASVLIR</sequence>
<feature type="coiled-coil region" evidence="1">
    <location>
        <begin position="455"/>
        <end position="482"/>
    </location>
</feature>
<evidence type="ECO:0000256" key="1">
    <source>
        <dbReference type="SAM" id="Coils"/>
    </source>
</evidence>
<reference evidence="3" key="1">
    <citation type="submission" date="2022-07" db="EMBL/GenBank/DDBJ databases">
        <title>The genome of Lyophyllum shimeji provides insight into the initial evolution of ectomycorrhizal fungal genome.</title>
        <authorList>
            <person name="Kobayashi Y."/>
            <person name="Shibata T."/>
            <person name="Hirakawa H."/>
            <person name="Shigenobu S."/>
            <person name="Nishiyama T."/>
            <person name="Yamada A."/>
            <person name="Hasebe M."/>
            <person name="Kawaguchi M."/>
        </authorList>
    </citation>
    <scope>NUCLEOTIDE SEQUENCE</scope>
    <source>
        <strain evidence="3">AT787</strain>
    </source>
</reference>
<evidence type="ECO:0000313" key="3">
    <source>
        <dbReference type="EMBL" id="GLB39868.1"/>
    </source>
</evidence>
<protein>
    <submittedName>
        <fullName evidence="3">Uncharacterized protein</fullName>
    </submittedName>
</protein>
<keyword evidence="4" id="KW-1185">Reference proteome</keyword>
<feature type="compositionally biased region" description="Pro residues" evidence="2">
    <location>
        <begin position="201"/>
        <end position="215"/>
    </location>
</feature>
<gene>
    <name evidence="3" type="ORF">LshimejAT787_0703780</name>
</gene>
<feature type="compositionally biased region" description="Low complexity" evidence="2">
    <location>
        <begin position="420"/>
        <end position="431"/>
    </location>
</feature>
<feature type="region of interest" description="Disordered" evidence="2">
    <location>
        <begin position="394"/>
        <end position="437"/>
    </location>
</feature>
<organism evidence="3 4">
    <name type="scientific">Lyophyllum shimeji</name>
    <name type="common">Hon-shimeji</name>
    <name type="synonym">Tricholoma shimeji</name>
    <dbReference type="NCBI Taxonomy" id="47721"/>
    <lineage>
        <taxon>Eukaryota</taxon>
        <taxon>Fungi</taxon>
        <taxon>Dikarya</taxon>
        <taxon>Basidiomycota</taxon>
        <taxon>Agaricomycotina</taxon>
        <taxon>Agaricomycetes</taxon>
        <taxon>Agaricomycetidae</taxon>
        <taxon>Agaricales</taxon>
        <taxon>Tricholomatineae</taxon>
        <taxon>Lyophyllaceae</taxon>
        <taxon>Lyophyllum</taxon>
    </lineage>
</organism>
<dbReference type="AlphaFoldDB" id="A0A9P3PPV4"/>
<feature type="compositionally biased region" description="Polar residues" evidence="2">
    <location>
        <begin position="155"/>
        <end position="180"/>
    </location>
</feature>
<dbReference type="EMBL" id="BRPK01000007">
    <property type="protein sequence ID" value="GLB39868.1"/>
    <property type="molecule type" value="Genomic_DNA"/>
</dbReference>
<feature type="compositionally biased region" description="Basic and acidic residues" evidence="2">
    <location>
        <begin position="264"/>
        <end position="277"/>
    </location>
</feature>
<feature type="compositionally biased region" description="Basic residues" evidence="2">
    <location>
        <begin position="311"/>
        <end position="320"/>
    </location>
</feature>
<dbReference type="Proteomes" id="UP001063166">
    <property type="component" value="Unassembled WGS sequence"/>
</dbReference>